<dbReference type="EMBL" id="MKKU01000031">
    <property type="protein sequence ID" value="RNF26701.1"/>
    <property type="molecule type" value="Genomic_DNA"/>
</dbReference>
<protein>
    <recommendedName>
        <fullName evidence="3">PIN domain-containing protein</fullName>
    </recommendedName>
</protein>
<evidence type="ECO:0000313" key="5">
    <source>
        <dbReference type="Proteomes" id="UP000284403"/>
    </source>
</evidence>
<dbReference type="OrthoDB" id="244090at2759"/>
<feature type="region of interest" description="Disordered" evidence="2">
    <location>
        <begin position="309"/>
        <end position="334"/>
    </location>
</feature>
<keyword evidence="1" id="KW-0175">Coiled coil</keyword>
<keyword evidence="5" id="KW-1185">Reference proteome</keyword>
<feature type="compositionally biased region" description="Low complexity" evidence="2">
    <location>
        <begin position="8"/>
        <end position="24"/>
    </location>
</feature>
<comment type="caution">
    <text evidence="4">The sequence shown here is derived from an EMBL/GenBank/DDBJ whole genome shotgun (WGS) entry which is preliminary data.</text>
</comment>
<evidence type="ECO:0000259" key="3">
    <source>
        <dbReference type="Pfam" id="PF13638"/>
    </source>
</evidence>
<proteinExistence type="predicted"/>
<evidence type="ECO:0000256" key="2">
    <source>
        <dbReference type="SAM" id="MobiDB-lite"/>
    </source>
</evidence>
<sequence length="589" mass="63510">MSHTMGYGVAHAQPGQGPQQQRIAPAALEAYPARVDSRNENSAGGFTYGGVAGKRPGLVCLPPETLALWGLAKRLPEETPEEGPPRFRRAPFPAAAVAGEAGATRAVAAVALTPKQETPLPLGISPLRLRSPAQSGNQLVRDPLEVLQLYSRRCEEVESRTGGVPQAGAQESGTTHAARAVPDTRAVWNGHHEVGQAAAERSAVAEAWAQRYALPTAYPQANQAPPKSKAAAAATLRAKRAERVFNTKRIGKSGGRSWKGTNEMEKQFPVKQPSPSRVVSWPAFGSAPVRESHRMPRLTELRAFVAGKEGAPPPRARVGHLPAKKGIPSRTPAQVNSLSSRLEELRQHVEKYNASKEQMAARPLPLQNVDIAQGSVAGWSAAAQRPLAPVATSAAKMQPCGVARGMVSEASPHGPLQFPCNAGRGVDALVSPAPLASNRNRPHFVFDTCSLLRADESILRLALERGVVCIPFDVVAELDGINRGKGNRQGGKAYSKQRQFEARRVRDWISGAIESGANVRVQRRCEVEALYDRKVATKDDSILGFAVFLEQQQLPVKFVTNDKFLRVKAIAELKGAVYDLDGFERHLLY</sequence>
<accession>A0A422Q9R6</accession>
<evidence type="ECO:0000256" key="1">
    <source>
        <dbReference type="SAM" id="Coils"/>
    </source>
</evidence>
<evidence type="ECO:0000313" key="4">
    <source>
        <dbReference type="EMBL" id="RNF26701.1"/>
    </source>
</evidence>
<gene>
    <name evidence="4" type="ORF">Tco025E_01099</name>
</gene>
<name>A0A422Q9R6_9TRYP</name>
<reference evidence="4 5" key="1">
    <citation type="journal article" date="2018" name="BMC Genomics">
        <title>Genomic comparison of Trypanosoma conorhini and Trypanosoma rangeli to Trypanosoma cruzi strains of high and low virulence.</title>
        <authorList>
            <person name="Bradwell K.R."/>
            <person name="Koparde V.N."/>
            <person name="Matveyev A.V."/>
            <person name="Serrano M.G."/>
            <person name="Alves J.M."/>
            <person name="Parikh H."/>
            <person name="Huang B."/>
            <person name="Lee V."/>
            <person name="Espinosa-Alvarez O."/>
            <person name="Ortiz P.A."/>
            <person name="Costa-Martins A.G."/>
            <person name="Teixeira M.M."/>
            <person name="Buck G.A."/>
        </authorList>
    </citation>
    <scope>NUCLEOTIDE SEQUENCE [LARGE SCALE GENOMIC DNA]</scope>
    <source>
        <strain evidence="4 5">025E</strain>
    </source>
</reference>
<feature type="domain" description="PIN" evidence="3">
    <location>
        <begin position="444"/>
        <end position="571"/>
    </location>
</feature>
<dbReference type="GeneID" id="40314710"/>
<dbReference type="AlphaFoldDB" id="A0A422Q9R6"/>
<feature type="region of interest" description="Disordered" evidence="2">
    <location>
        <begin position="1"/>
        <end position="24"/>
    </location>
</feature>
<organism evidence="4 5">
    <name type="scientific">Trypanosoma conorhini</name>
    <dbReference type="NCBI Taxonomy" id="83891"/>
    <lineage>
        <taxon>Eukaryota</taxon>
        <taxon>Discoba</taxon>
        <taxon>Euglenozoa</taxon>
        <taxon>Kinetoplastea</taxon>
        <taxon>Metakinetoplastina</taxon>
        <taxon>Trypanosomatida</taxon>
        <taxon>Trypanosomatidae</taxon>
        <taxon>Trypanosoma</taxon>
    </lineage>
</organism>
<dbReference type="Proteomes" id="UP000284403">
    <property type="component" value="Unassembled WGS sequence"/>
</dbReference>
<dbReference type="Pfam" id="PF13638">
    <property type="entry name" value="PIN_4"/>
    <property type="match status" value="1"/>
</dbReference>
<dbReference type="InterPro" id="IPR002716">
    <property type="entry name" value="PIN_dom"/>
</dbReference>
<dbReference type="Gene3D" id="3.40.50.1010">
    <property type="entry name" value="5'-nuclease"/>
    <property type="match status" value="1"/>
</dbReference>
<feature type="coiled-coil region" evidence="1">
    <location>
        <begin position="335"/>
        <end position="362"/>
    </location>
</feature>
<dbReference type="RefSeq" id="XP_029231907.1">
    <property type="nucleotide sequence ID" value="XM_029368037.1"/>
</dbReference>